<evidence type="ECO:0000256" key="4">
    <source>
        <dbReference type="ARBA" id="ARBA00023239"/>
    </source>
</evidence>
<comment type="similarity">
    <text evidence="2 9">Belongs to the uroporphyrinogen-III synthase family.</text>
</comment>
<evidence type="ECO:0000256" key="8">
    <source>
        <dbReference type="ARBA" id="ARBA00048617"/>
    </source>
</evidence>
<dbReference type="EC" id="4.2.1.75" evidence="3 9"/>
<dbReference type="Gene3D" id="3.40.50.10090">
    <property type="match status" value="2"/>
</dbReference>
<dbReference type="Pfam" id="PF02602">
    <property type="entry name" value="HEM4"/>
    <property type="match status" value="1"/>
</dbReference>
<sequence>MTPPKAPPLASLAGATLVVTRPAASAASLVRPIRARHGTPLALPGLSLRASDAGLAPLRAAGRYDGWIFVSPAAVRFAFRAEPSLRIASGAWVCSVGAGTRRALARHGIAAVAPSERADSEGLLALPDLAEVRGRRVALVGAPGGRELIAATLRARGAEVEAVHVYERMPPRWSARQLQALAQASAPLITLLSSGEALSNLVAQLPRDTLARLRRQMLVVSSERLAALARANAFEDVHVAASALPADLLAAAQKALARHRL</sequence>
<evidence type="ECO:0000256" key="3">
    <source>
        <dbReference type="ARBA" id="ARBA00013109"/>
    </source>
</evidence>
<name>A0ABV9QPF2_9GAMM</name>
<dbReference type="SUPFAM" id="SSF69618">
    <property type="entry name" value="HemD-like"/>
    <property type="match status" value="1"/>
</dbReference>
<dbReference type="PANTHER" id="PTHR38042">
    <property type="entry name" value="UROPORPHYRINOGEN-III SYNTHASE, CHLOROPLASTIC"/>
    <property type="match status" value="1"/>
</dbReference>
<evidence type="ECO:0000259" key="10">
    <source>
        <dbReference type="Pfam" id="PF02602"/>
    </source>
</evidence>
<comment type="pathway">
    <text evidence="1 9">Porphyrin-containing compound metabolism; protoporphyrin-IX biosynthesis; coproporphyrinogen-III from 5-aminolevulinate: step 3/4.</text>
</comment>
<organism evidence="11 12">
    <name type="scientific">Dokdonella ginsengisoli</name>
    <dbReference type="NCBI Taxonomy" id="363846"/>
    <lineage>
        <taxon>Bacteria</taxon>
        <taxon>Pseudomonadati</taxon>
        <taxon>Pseudomonadota</taxon>
        <taxon>Gammaproteobacteria</taxon>
        <taxon>Lysobacterales</taxon>
        <taxon>Rhodanobacteraceae</taxon>
        <taxon>Dokdonella</taxon>
    </lineage>
</organism>
<feature type="domain" description="Tetrapyrrole biosynthesis uroporphyrinogen III synthase" evidence="10">
    <location>
        <begin position="29"/>
        <end position="249"/>
    </location>
</feature>
<comment type="caution">
    <text evidence="11">The sequence shown here is derived from an EMBL/GenBank/DDBJ whole genome shotgun (WGS) entry which is preliminary data.</text>
</comment>
<dbReference type="InterPro" id="IPR039793">
    <property type="entry name" value="UROS/Hem4"/>
</dbReference>
<comment type="catalytic activity">
    <reaction evidence="8 9">
        <text>hydroxymethylbilane = uroporphyrinogen III + H2O</text>
        <dbReference type="Rhea" id="RHEA:18965"/>
        <dbReference type="ChEBI" id="CHEBI:15377"/>
        <dbReference type="ChEBI" id="CHEBI:57308"/>
        <dbReference type="ChEBI" id="CHEBI:57845"/>
        <dbReference type="EC" id="4.2.1.75"/>
    </reaction>
</comment>
<protein>
    <recommendedName>
        <fullName evidence="7 9">Uroporphyrinogen-III synthase</fullName>
        <ecNumber evidence="3 9">4.2.1.75</ecNumber>
    </recommendedName>
</protein>
<evidence type="ECO:0000256" key="9">
    <source>
        <dbReference type="RuleBase" id="RU366031"/>
    </source>
</evidence>
<evidence type="ECO:0000313" key="12">
    <source>
        <dbReference type="Proteomes" id="UP001595886"/>
    </source>
</evidence>
<gene>
    <name evidence="11" type="ORF">ACFO6Q_01010</name>
</gene>
<evidence type="ECO:0000256" key="6">
    <source>
        <dbReference type="ARBA" id="ARBA00037589"/>
    </source>
</evidence>
<evidence type="ECO:0000256" key="2">
    <source>
        <dbReference type="ARBA" id="ARBA00008133"/>
    </source>
</evidence>
<evidence type="ECO:0000313" key="11">
    <source>
        <dbReference type="EMBL" id="MFC4818880.1"/>
    </source>
</evidence>
<evidence type="ECO:0000256" key="7">
    <source>
        <dbReference type="ARBA" id="ARBA00040167"/>
    </source>
</evidence>
<comment type="function">
    <text evidence="6 9">Catalyzes cyclization of the linear tetrapyrrole, hydroxymethylbilane, to the macrocyclic uroporphyrinogen III.</text>
</comment>
<keyword evidence="4 9" id="KW-0456">Lyase</keyword>
<dbReference type="EMBL" id="JBHSHD010000002">
    <property type="protein sequence ID" value="MFC4818880.1"/>
    <property type="molecule type" value="Genomic_DNA"/>
</dbReference>
<dbReference type="Proteomes" id="UP001595886">
    <property type="component" value="Unassembled WGS sequence"/>
</dbReference>
<keyword evidence="5 9" id="KW-0627">Porphyrin biosynthesis</keyword>
<dbReference type="InterPro" id="IPR036108">
    <property type="entry name" value="4pyrrol_syn_uPrphyn_synt_sf"/>
</dbReference>
<reference evidence="12" key="1">
    <citation type="journal article" date="2019" name="Int. J. Syst. Evol. Microbiol.">
        <title>The Global Catalogue of Microorganisms (GCM) 10K type strain sequencing project: providing services to taxonomists for standard genome sequencing and annotation.</title>
        <authorList>
            <consortium name="The Broad Institute Genomics Platform"/>
            <consortium name="The Broad Institute Genome Sequencing Center for Infectious Disease"/>
            <person name="Wu L."/>
            <person name="Ma J."/>
        </authorList>
    </citation>
    <scope>NUCLEOTIDE SEQUENCE [LARGE SCALE GENOMIC DNA]</scope>
    <source>
        <strain evidence="12">CCUG 30340</strain>
    </source>
</reference>
<evidence type="ECO:0000256" key="1">
    <source>
        <dbReference type="ARBA" id="ARBA00004772"/>
    </source>
</evidence>
<keyword evidence="12" id="KW-1185">Reference proteome</keyword>
<evidence type="ECO:0000256" key="5">
    <source>
        <dbReference type="ARBA" id="ARBA00023244"/>
    </source>
</evidence>
<dbReference type="RefSeq" id="WP_380018615.1">
    <property type="nucleotide sequence ID" value="NZ_JBHSHD010000002.1"/>
</dbReference>
<dbReference type="CDD" id="cd06578">
    <property type="entry name" value="HemD"/>
    <property type="match status" value="1"/>
</dbReference>
<dbReference type="PANTHER" id="PTHR38042:SF1">
    <property type="entry name" value="UROPORPHYRINOGEN-III SYNTHASE, CHLOROPLASTIC"/>
    <property type="match status" value="1"/>
</dbReference>
<dbReference type="InterPro" id="IPR003754">
    <property type="entry name" value="4pyrrol_synth_uPrphyn_synth"/>
</dbReference>
<accession>A0ABV9QPF2</accession>
<proteinExistence type="inferred from homology"/>